<evidence type="ECO:0000256" key="1">
    <source>
        <dbReference type="ARBA" id="ARBA00001947"/>
    </source>
</evidence>
<keyword evidence="4" id="KW-0963">Cytoplasm</keyword>
<evidence type="ECO:0000313" key="11">
    <source>
        <dbReference type="Proteomes" id="UP000694888"/>
    </source>
</evidence>
<dbReference type="SMART" id="SM01263">
    <property type="entry name" value="Leuk-A4-hydro_C"/>
    <property type="match status" value="1"/>
</dbReference>
<evidence type="ECO:0000256" key="2">
    <source>
        <dbReference type="ARBA" id="ARBA00004496"/>
    </source>
</evidence>
<dbReference type="InterPro" id="IPR015211">
    <property type="entry name" value="Peptidase_M1_C"/>
</dbReference>
<keyword evidence="6" id="KW-0479">Metal-binding</keyword>
<keyword evidence="9" id="KW-0482">Metalloprotease</keyword>
<evidence type="ECO:0000256" key="5">
    <source>
        <dbReference type="ARBA" id="ARBA00022670"/>
    </source>
</evidence>
<reference evidence="12" key="1">
    <citation type="submission" date="2025-08" db="UniProtKB">
        <authorList>
            <consortium name="RefSeq"/>
        </authorList>
    </citation>
    <scope>IDENTIFICATION</scope>
</reference>
<dbReference type="InterPro" id="IPR045357">
    <property type="entry name" value="Aminopeptidase_N-like_N"/>
</dbReference>
<accession>A0ABM1W272</accession>
<dbReference type="CDD" id="cd09599">
    <property type="entry name" value="M1_LTA4H"/>
    <property type="match status" value="1"/>
</dbReference>
<dbReference type="InterPro" id="IPR034015">
    <property type="entry name" value="M1_LTA4H"/>
</dbReference>
<comment type="similarity">
    <text evidence="3">Belongs to the peptidase M1 family.</text>
</comment>
<dbReference type="SUPFAM" id="SSF55486">
    <property type="entry name" value="Metalloproteases ('zincins'), catalytic domain"/>
    <property type="match status" value="1"/>
</dbReference>
<dbReference type="Proteomes" id="UP000694888">
    <property type="component" value="Unplaced"/>
</dbReference>
<dbReference type="InterPro" id="IPR038502">
    <property type="entry name" value="M1_LTA-4_hydro/amino_C_sf"/>
</dbReference>
<dbReference type="Gene3D" id="1.25.40.320">
    <property type="entry name" value="Peptidase M1, leukotriene A4 hydrolase/aminopeptidase C-terminal domain"/>
    <property type="match status" value="1"/>
</dbReference>
<dbReference type="GO" id="GO:0004177">
    <property type="term" value="F:aminopeptidase activity"/>
    <property type="evidence" value="ECO:0007669"/>
    <property type="project" value="UniProtKB-KW"/>
</dbReference>
<evidence type="ECO:0000256" key="6">
    <source>
        <dbReference type="ARBA" id="ARBA00022723"/>
    </source>
</evidence>
<gene>
    <name evidence="12" type="primary">LOC101853355</name>
</gene>
<dbReference type="PANTHER" id="PTHR45726">
    <property type="entry name" value="LEUKOTRIENE A-4 HYDROLASE"/>
    <property type="match status" value="1"/>
</dbReference>
<evidence type="ECO:0000256" key="9">
    <source>
        <dbReference type="ARBA" id="ARBA00023049"/>
    </source>
</evidence>
<dbReference type="InterPro" id="IPR016024">
    <property type="entry name" value="ARM-type_fold"/>
</dbReference>
<keyword evidence="7" id="KW-0378">Hydrolase</keyword>
<feature type="domain" description="Peptidase M1 leukotriene A4 hydrolase/aminopeptidase C-terminal" evidence="10">
    <location>
        <begin position="504"/>
        <end position="651"/>
    </location>
</feature>
<evidence type="ECO:0000259" key="10">
    <source>
        <dbReference type="SMART" id="SM01263"/>
    </source>
</evidence>
<dbReference type="PRINTS" id="PR00756">
    <property type="entry name" value="ALADIPTASE"/>
</dbReference>
<dbReference type="RefSeq" id="XP_035828765.1">
    <property type="nucleotide sequence ID" value="XM_035972872.1"/>
</dbReference>
<keyword evidence="5" id="KW-0645">Protease</keyword>
<name>A0ABM1W272_APLCA</name>
<dbReference type="Pfam" id="PF01433">
    <property type="entry name" value="Peptidase_M1"/>
    <property type="match status" value="1"/>
</dbReference>
<dbReference type="InterPro" id="IPR042097">
    <property type="entry name" value="Aminopeptidase_N-like_N_sf"/>
</dbReference>
<dbReference type="InterPro" id="IPR049980">
    <property type="entry name" value="LTA4H_cat"/>
</dbReference>
<dbReference type="InterPro" id="IPR027268">
    <property type="entry name" value="Peptidase_M4/M1_CTD_sf"/>
</dbReference>
<dbReference type="Gene3D" id="3.30.2010.30">
    <property type="match status" value="1"/>
</dbReference>
<evidence type="ECO:0000313" key="12">
    <source>
        <dbReference type="RefSeq" id="XP_035828765.1"/>
    </source>
</evidence>
<dbReference type="SUPFAM" id="SSF48371">
    <property type="entry name" value="ARM repeat"/>
    <property type="match status" value="1"/>
</dbReference>
<protein>
    <submittedName>
        <fullName evidence="12">Aminopeptidase B</fullName>
    </submittedName>
</protein>
<evidence type="ECO:0000256" key="7">
    <source>
        <dbReference type="ARBA" id="ARBA00022801"/>
    </source>
</evidence>
<sequence length="658" mass="74460">MSRNLRSCRHCCCGSLRPQITSAFRLIMALHADKANDVATASNFKQVVTRHLHLDIDVDFESKRILGQVKLSLDTLADKLESVVLDVHEALEIEGVKIQNKSGTSKDAKFKVVSFAKYGKALVITLPDSFTKGDKFDTVIDFVTSPGPAVCWMDPAQTADKKYPLMYTQGQAILNRSFFPCQDTPMVKAPYSAFVNVADNFTALMSAPRMSRGEKANRNGVKECFFFEQDVPVQVYLVALAVGDFVSAEVGPRSKVWSERSLVDKAQAEFNGEIEKFLQAGEQLFGNYVWTRYDILIMPPSFPFGGMENPCLTFVTPCIVVGDKSLIDVVIHEISHSWFGNLVSIANWGEFWLNEGFTMYAQRRIQDKIYGRPFSALETATGQSLLHSQIDLDGTDHPLTKLRVVIDEGVDPEDTYNETPYEKGFCFVSYLCSLTGDVEKFDDFLKAYVEQFKFKSIVSEDLFDFFFSYFPKLKEEKVDEKRGFEFVKTWLDKPGRPVFTPDLSDKDRLTAEADEVAEIMSDGRRKGSEAKDISGWQTYQIMYFLDILSRNSPLPDGCMQKLAATYPQLAKSQNAEITLRWCEIVIKNDASEHFDNVRNFLKSQGKQKYTKPLYVLMARGTDRARHLGASVFRETRDALHVQVRQYVAEILEEAGILV</sequence>
<comment type="cofactor">
    <cofactor evidence="1">
        <name>Zn(2+)</name>
        <dbReference type="ChEBI" id="CHEBI:29105"/>
    </cofactor>
</comment>
<evidence type="ECO:0000256" key="4">
    <source>
        <dbReference type="ARBA" id="ARBA00022490"/>
    </source>
</evidence>
<keyword evidence="12" id="KW-0031">Aminopeptidase</keyword>
<dbReference type="InterPro" id="IPR001930">
    <property type="entry name" value="Peptidase_M1"/>
</dbReference>
<keyword evidence="11" id="KW-1185">Reference proteome</keyword>
<dbReference type="Pfam" id="PF17900">
    <property type="entry name" value="Peptidase_M1_N"/>
    <property type="match status" value="1"/>
</dbReference>
<comment type="subcellular location">
    <subcellularLocation>
        <location evidence="2">Cytoplasm</location>
    </subcellularLocation>
</comment>
<evidence type="ECO:0000256" key="8">
    <source>
        <dbReference type="ARBA" id="ARBA00022833"/>
    </source>
</evidence>
<dbReference type="Gene3D" id="1.10.390.10">
    <property type="entry name" value="Neutral Protease Domain 2"/>
    <property type="match status" value="1"/>
</dbReference>
<dbReference type="PANTHER" id="PTHR45726:SF3">
    <property type="entry name" value="LEUKOTRIENE A-4 HYDROLASE"/>
    <property type="match status" value="1"/>
</dbReference>
<proteinExistence type="inferred from homology"/>
<dbReference type="InterPro" id="IPR014782">
    <property type="entry name" value="Peptidase_M1_dom"/>
</dbReference>
<evidence type="ECO:0000256" key="3">
    <source>
        <dbReference type="ARBA" id="ARBA00010136"/>
    </source>
</evidence>
<dbReference type="SUPFAM" id="SSF63737">
    <property type="entry name" value="Leukotriene A4 hydrolase N-terminal domain"/>
    <property type="match status" value="1"/>
</dbReference>
<dbReference type="Pfam" id="PF09127">
    <property type="entry name" value="Leuk-A4-hydro_C"/>
    <property type="match status" value="1"/>
</dbReference>
<keyword evidence="8" id="KW-0862">Zinc</keyword>
<organism evidence="11 12">
    <name type="scientific">Aplysia californica</name>
    <name type="common">California sea hare</name>
    <dbReference type="NCBI Taxonomy" id="6500"/>
    <lineage>
        <taxon>Eukaryota</taxon>
        <taxon>Metazoa</taxon>
        <taxon>Spiralia</taxon>
        <taxon>Lophotrochozoa</taxon>
        <taxon>Mollusca</taxon>
        <taxon>Gastropoda</taxon>
        <taxon>Heterobranchia</taxon>
        <taxon>Euthyneura</taxon>
        <taxon>Tectipleura</taxon>
        <taxon>Aplysiida</taxon>
        <taxon>Aplysioidea</taxon>
        <taxon>Aplysiidae</taxon>
        <taxon>Aplysia</taxon>
    </lineage>
</organism>
<dbReference type="GeneID" id="101853355"/>
<dbReference type="Gene3D" id="2.60.40.1730">
    <property type="entry name" value="tricorn interacting facor f3 domain"/>
    <property type="match status" value="1"/>
</dbReference>